<dbReference type="SUPFAM" id="SSF49854">
    <property type="entry name" value="Spermadhesin, CUB domain"/>
    <property type="match status" value="3"/>
</dbReference>
<sequence length="471" mass="53475">SARSTMLLKHHHKEASFCGSFSSLTTRNGTIPTGRVFISYTNTEAKNKGFKMRIFEISENCNSENLFVDEMMPHSLDCQYTLRAPNGHRLKFTVNPEQFRMETTEDDCSCDDYCDWVEIRDGPTEHAPLIGRYCSVYAPSTIFSTGNFLFFRIHTDSSAASAGFTAVYELASCGGTVVLRPGINYTLTSPNYPDVYPLRTECDWLVRAPNSHMVDARVVHMGLTWNVNCSTDSLAIRDGNKTAPYLLEPQCNGRYLTKVDYRSASSSVTVQFRSNGTIQFVNGKPKHEAINFRNDHTFCDYRKTFVSDADLVTVRYSDEFINHYNVLMDDFRSDAFYVPFRVNYTKVTVILFFVVQLATQQPTVDVPRVVNERFCKASFMNSTKPITRLYLNQDLEMHVFSMQSAFMPEEGLSFKLNVKYYKCGGVISEPNSGVITSPNFGDGRPYLSNSHCLWMLVAPEGMIVKIYKDDT</sequence>
<evidence type="ECO:0000256" key="2">
    <source>
        <dbReference type="ARBA" id="ARBA00023157"/>
    </source>
</evidence>
<dbReference type="PROSITE" id="PS01180">
    <property type="entry name" value="CUB"/>
    <property type="match status" value="3"/>
</dbReference>
<dbReference type="Gene3D" id="2.60.120.290">
    <property type="entry name" value="Spermadhesin, CUB domain"/>
    <property type="match status" value="3"/>
</dbReference>
<dbReference type="AlphaFoldDB" id="A0A0D6LAX1"/>
<protein>
    <submittedName>
        <fullName evidence="5">CUB domain protein</fullName>
    </submittedName>
</protein>
<evidence type="ECO:0000256" key="3">
    <source>
        <dbReference type="PROSITE-ProRule" id="PRU00059"/>
    </source>
</evidence>
<dbReference type="SMART" id="SM00042">
    <property type="entry name" value="CUB"/>
    <property type="match status" value="2"/>
</dbReference>
<dbReference type="PANTHER" id="PTHR24251:SF37">
    <property type="entry name" value="CUB DOMAIN-CONTAINING PROTEIN"/>
    <property type="match status" value="1"/>
</dbReference>
<name>A0A0D6LAX1_9BILA</name>
<feature type="domain" description="CUB" evidence="4">
    <location>
        <begin position="173"/>
        <end position="295"/>
    </location>
</feature>
<organism evidence="5 6">
    <name type="scientific">Ancylostoma ceylanicum</name>
    <dbReference type="NCBI Taxonomy" id="53326"/>
    <lineage>
        <taxon>Eukaryota</taxon>
        <taxon>Metazoa</taxon>
        <taxon>Ecdysozoa</taxon>
        <taxon>Nematoda</taxon>
        <taxon>Chromadorea</taxon>
        <taxon>Rhabditida</taxon>
        <taxon>Rhabditina</taxon>
        <taxon>Rhabditomorpha</taxon>
        <taxon>Strongyloidea</taxon>
        <taxon>Ancylostomatidae</taxon>
        <taxon>Ancylostomatinae</taxon>
        <taxon>Ancylostoma</taxon>
    </lineage>
</organism>
<proteinExistence type="predicted"/>
<evidence type="ECO:0000313" key="6">
    <source>
        <dbReference type="Proteomes" id="UP000054495"/>
    </source>
</evidence>
<reference evidence="5 6" key="1">
    <citation type="submission" date="2013-05" db="EMBL/GenBank/DDBJ databases">
        <title>Draft genome of the parasitic nematode Anyclostoma ceylanicum.</title>
        <authorList>
            <person name="Mitreva M."/>
        </authorList>
    </citation>
    <scope>NUCLEOTIDE SEQUENCE [LARGE SCALE GENOMIC DNA]</scope>
</reference>
<dbReference type="Pfam" id="PF00431">
    <property type="entry name" value="CUB"/>
    <property type="match status" value="2"/>
</dbReference>
<accession>A0A0D6LAX1</accession>
<feature type="domain" description="CUB" evidence="4">
    <location>
        <begin position="18"/>
        <end position="171"/>
    </location>
</feature>
<dbReference type="InterPro" id="IPR000859">
    <property type="entry name" value="CUB_dom"/>
</dbReference>
<dbReference type="Proteomes" id="UP000054495">
    <property type="component" value="Unassembled WGS sequence"/>
</dbReference>
<dbReference type="CDD" id="cd00041">
    <property type="entry name" value="CUB"/>
    <property type="match status" value="3"/>
</dbReference>
<dbReference type="EMBL" id="KE125854">
    <property type="protein sequence ID" value="EPB66921.1"/>
    <property type="molecule type" value="Genomic_DNA"/>
</dbReference>
<keyword evidence="2" id="KW-1015">Disulfide bond</keyword>
<feature type="domain" description="CUB" evidence="4">
    <location>
        <begin position="423"/>
        <end position="471"/>
    </location>
</feature>
<keyword evidence="1" id="KW-0677">Repeat</keyword>
<keyword evidence="6" id="KW-1185">Reference proteome</keyword>
<comment type="caution">
    <text evidence="3">Lacks conserved residue(s) required for the propagation of feature annotation.</text>
</comment>
<dbReference type="PANTHER" id="PTHR24251">
    <property type="entry name" value="OVOCHYMASE-RELATED"/>
    <property type="match status" value="1"/>
</dbReference>
<dbReference type="InterPro" id="IPR035914">
    <property type="entry name" value="Sperma_CUB_dom_sf"/>
</dbReference>
<gene>
    <name evidence="5" type="ORF">ANCCEY_13992</name>
</gene>
<evidence type="ECO:0000313" key="5">
    <source>
        <dbReference type="EMBL" id="EPB66921.1"/>
    </source>
</evidence>
<evidence type="ECO:0000259" key="4">
    <source>
        <dbReference type="PROSITE" id="PS01180"/>
    </source>
</evidence>
<evidence type="ECO:0000256" key="1">
    <source>
        <dbReference type="ARBA" id="ARBA00022737"/>
    </source>
</evidence>
<feature type="non-terminal residue" evidence="5">
    <location>
        <position position="1"/>
    </location>
</feature>